<dbReference type="AlphaFoldDB" id="A0AAD8W2R6"/>
<dbReference type="Pfam" id="PF14223">
    <property type="entry name" value="Retrotran_gag_2"/>
    <property type="match status" value="1"/>
</dbReference>
<proteinExistence type="predicted"/>
<evidence type="ECO:0000256" key="1">
    <source>
        <dbReference type="SAM" id="MobiDB-lite"/>
    </source>
</evidence>
<dbReference type="EMBL" id="JAUUTY010000005">
    <property type="protein sequence ID" value="KAK1632687.1"/>
    <property type="molecule type" value="Genomic_DNA"/>
</dbReference>
<dbReference type="PANTHER" id="PTHR47481">
    <property type="match status" value="1"/>
</dbReference>
<feature type="compositionally biased region" description="Low complexity" evidence="1">
    <location>
        <begin position="266"/>
        <end position="277"/>
    </location>
</feature>
<protein>
    <submittedName>
        <fullName evidence="2">Uncharacterized protein</fullName>
    </submittedName>
</protein>
<feature type="compositionally biased region" description="Pro residues" evidence="1">
    <location>
        <begin position="40"/>
        <end position="55"/>
    </location>
</feature>
<feature type="region of interest" description="Disordered" evidence="1">
    <location>
        <begin position="37"/>
        <end position="58"/>
    </location>
</feature>
<accession>A0AAD8W2R6</accession>
<dbReference type="PANTHER" id="PTHR47481:SF31">
    <property type="entry name" value="OS01G0873500 PROTEIN"/>
    <property type="match status" value="1"/>
</dbReference>
<feature type="region of interest" description="Disordered" evidence="1">
    <location>
        <begin position="250"/>
        <end position="317"/>
    </location>
</feature>
<evidence type="ECO:0000313" key="2">
    <source>
        <dbReference type="EMBL" id="KAK1632687.1"/>
    </source>
</evidence>
<evidence type="ECO:0000313" key="3">
    <source>
        <dbReference type="Proteomes" id="UP001231189"/>
    </source>
</evidence>
<comment type="caution">
    <text evidence="2">The sequence shown here is derived from an EMBL/GenBank/DDBJ whole genome shotgun (WGS) entry which is preliminary data.</text>
</comment>
<keyword evidence="3" id="KW-1185">Reference proteome</keyword>
<name>A0AAD8W2R6_LOLMU</name>
<reference evidence="2" key="1">
    <citation type="submission" date="2023-07" db="EMBL/GenBank/DDBJ databases">
        <title>A chromosome-level genome assembly of Lolium multiflorum.</title>
        <authorList>
            <person name="Chen Y."/>
            <person name="Copetti D."/>
            <person name="Kolliker R."/>
            <person name="Studer B."/>
        </authorList>
    </citation>
    <scope>NUCLEOTIDE SEQUENCE</scope>
    <source>
        <strain evidence="2">02402/16</strain>
        <tissue evidence="2">Leaf</tissue>
    </source>
</reference>
<sequence>MATPLPGFVRDLASTFDQAGASSAAGASATAAASTVAVPPSAPVPPPPPPPPTPQHVPMVTAPPATAALFLNPAQLPGFPAAPPPAAVVTATSALTGVFVNQHVQEDAFICSWLFNRVSPEILGLVHQRHPTAASIWSAIATLFLDNAETQAVFVGTDFRSLMQGDMPMLRYFARLKEYADQLADLGFPVDDKAQVMNMFRGLNPHYFYAIPILTMQLLFPSFLRYRAFLILEESRLNMAAAPPSDVALNASRAPPTGNNTSAPINVTTNGGAVRTGNGNGNRNRRGKGKAVQTAGDSGGSSSGSSSTGGPTAGRIVQMSAPASNPWTGMVHAWPMPWRPHAPGAGVLGPRPRAPPPFAGHAAQQQPFAGHVVQQQQPQLPMPRPRPTTTAPPGTRPPWCRP</sequence>
<feature type="region of interest" description="Disordered" evidence="1">
    <location>
        <begin position="344"/>
        <end position="402"/>
    </location>
</feature>
<organism evidence="2 3">
    <name type="scientific">Lolium multiflorum</name>
    <name type="common">Italian ryegrass</name>
    <name type="synonym">Lolium perenne subsp. multiflorum</name>
    <dbReference type="NCBI Taxonomy" id="4521"/>
    <lineage>
        <taxon>Eukaryota</taxon>
        <taxon>Viridiplantae</taxon>
        <taxon>Streptophyta</taxon>
        <taxon>Embryophyta</taxon>
        <taxon>Tracheophyta</taxon>
        <taxon>Spermatophyta</taxon>
        <taxon>Magnoliopsida</taxon>
        <taxon>Liliopsida</taxon>
        <taxon>Poales</taxon>
        <taxon>Poaceae</taxon>
        <taxon>BOP clade</taxon>
        <taxon>Pooideae</taxon>
        <taxon>Poodae</taxon>
        <taxon>Poeae</taxon>
        <taxon>Poeae Chloroplast Group 2 (Poeae type)</taxon>
        <taxon>Loliodinae</taxon>
        <taxon>Loliinae</taxon>
        <taxon>Lolium</taxon>
    </lineage>
</organism>
<gene>
    <name evidence="2" type="ORF">QYE76_007002</name>
</gene>
<dbReference type="Proteomes" id="UP001231189">
    <property type="component" value="Unassembled WGS sequence"/>
</dbReference>
<feature type="compositionally biased region" description="Low complexity" evidence="1">
    <location>
        <begin position="303"/>
        <end position="314"/>
    </location>
</feature>